<dbReference type="InterPro" id="IPR002701">
    <property type="entry name" value="CM_II_prokaryot"/>
</dbReference>
<organism evidence="7 8">
    <name type="scientific">Tahibacter amnicola</name>
    <dbReference type="NCBI Taxonomy" id="2976241"/>
    <lineage>
        <taxon>Bacteria</taxon>
        <taxon>Pseudomonadati</taxon>
        <taxon>Pseudomonadota</taxon>
        <taxon>Gammaproteobacteria</taxon>
        <taxon>Lysobacterales</taxon>
        <taxon>Rhodanobacteraceae</taxon>
        <taxon>Tahibacter</taxon>
    </lineage>
</organism>
<dbReference type="InterPro" id="IPR051331">
    <property type="entry name" value="Chorismate_mutase-related"/>
</dbReference>
<feature type="domain" description="Chorismate mutase" evidence="6">
    <location>
        <begin position="1"/>
        <end position="88"/>
    </location>
</feature>
<dbReference type="SUPFAM" id="SSF48600">
    <property type="entry name" value="Chorismate mutase II"/>
    <property type="match status" value="1"/>
</dbReference>
<dbReference type="SMART" id="SM00830">
    <property type="entry name" value="CM_2"/>
    <property type="match status" value="1"/>
</dbReference>
<evidence type="ECO:0000256" key="4">
    <source>
        <dbReference type="ARBA" id="ARBA00023235"/>
    </source>
</evidence>
<feature type="region of interest" description="Disordered" evidence="5">
    <location>
        <begin position="131"/>
        <end position="152"/>
    </location>
</feature>
<evidence type="ECO:0000256" key="1">
    <source>
        <dbReference type="ARBA" id="ARBA00004817"/>
    </source>
</evidence>
<dbReference type="PROSITE" id="PS51168">
    <property type="entry name" value="CHORISMATE_MUT_2"/>
    <property type="match status" value="1"/>
</dbReference>
<dbReference type="PANTHER" id="PTHR38041:SF2">
    <property type="entry name" value="SECRETED CHORISMATE MUTASE"/>
    <property type="match status" value="1"/>
</dbReference>
<evidence type="ECO:0000256" key="3">
    <source>
        <dbReference type="ARBA" id="ARBA00022729"/>
    </source>
</evidence>
<dbReference type="Pfam" id="PF01817">
    <property type="entry name" value="CM_2"/>
    <property type="match status" value="1"/>
</dbReference>
<dbReference type="InterPro" id="IPR008240">
    <property type="entry name" value="Chorismate_mutase_periplasmic"/>
</dbReference>
<accession>A0ABY6BF47</accession>
<keyword evidence="4 7" id="KW-0413">Isomerase</keyword>
<evidence type="ECO:0000313" key="7">
    <source>
        <dbReference type="EMBL" id="UXI67730.1"/>
    </source>
</evidence>
<evidence type="ECO:0000313" key="8">
    <source>
        <dbReference type="Proteomes" id="UP001064632"/>
    </source>
</evidence>
<evidence type="ECO:0000256" key="2">
    <source>
        <dbReference type="ARBA" id="ARBA00012404"/>
    </source>
</evidence>
<proteinExistence type="predicted"/>
<dbReference type="GO" id="GO:0004106">
    <property type="term" value="F:chorismate mutase activity"/>
    <property type="evidence" value="ECO:0007669"/>
    <property type="project" value="UniProtKB-EC"/>
</dbReference>
<keyword evidence="3" id="KW-0732">Signal</keyword>
<gene>
    <name evidence="7" type="primary">aroQ</name>
    <name evidence="7" type="ORF">N4264_23840</name>
</gene>
<dbReference type="NCBIfam" id="TIGR01806">
    <property type="entry name" value="CM_mono2"/>
    <property type="match status" value="1"/>
</dbReference>
<dbReference type="InterPro" id="IPR036979">
    <property type="entry name" value="CM_dom_sf"/>
</dbReference>
<dbReference type="EC" id="5.4.99.5" evidence="2"/>
<reference evidence="7" key="1">
    <citation type="submission" date="2022-09" db="EMBL/GenBank/DDBJ databases">
        <title>Tahibacter sp. nov., isolated from a fresh water.</title>
        <authorList>
            <person name="Baek J.H."/>
            <person name="Lee J.K."/>
            <person name="Kim J.M."/>
            <person name="Jeon C.O."/>
        </authorList>
    </citation>
    <scope>NUCLEOTIDE SEQUENCE</scope>
    <source>
        <strain evidence="7">W38</strain>
    </source>
</reference>
<evidence type="ECO:0000256" key="5">
    <source>
        <dbReference type="SAM" id="MobiDB-lite"/>
    </source>
</evidence>
<dbReference type="Proteomes" id="UP001064632">
    <property type="component" value="Chromosome"/>
</dbReference>
<dbReference type="InterPro" id="IPR036263">
    <property type="entry name" value="Chorismate_II_sf"/>
</dbReference>
<name>A0ABY6BF47_9GAMM</name>
<evidence type="ECO:0000259" key="6">
    <source>
        <dbReference type="PROSITE" id="PS51168"/>
    </source>
</evidence>
<comment type="pathway">
    <text evidence="1">Metabolic intermediate biosynthesis; prephenate biosynthesis; prephenate from chorismate: step 1/1.</text>
</comment>
<dbReference type="PANTHER" id="PTHR38041">
    <property type="entry name" value="CHORISMATE MUTASE"/>
    <property type="match status" value="1"/>
</dbReference>
<keyword evidence="8" id="KW-1185">Reference proteome</keyword>
<dbReference type="RefSeq" id="WP_261694700.1">
    <property type="nucleotide sequence ID" value="NZ_CP104694.1"/>
</dbReference>
<sequence length="199" mass="21783">MLLAGGLAADPGDFDALVRTTAERLDLADDVARSKFVRGQPVLDAAREAIVLDDAVRKAGTKALSADDVRRVMTDQMEASKWIQYALIARWRVENAQSIIAPDLAKEVRPRLDALQGDLLQNLEQARTARATPIAHRDSTARPSAMPTSTAGMNFTAPPSFEHWPACAPSGPHRGNAVINSSGGIRYGTRRRWRRYRPA</sequence>
<dbReference type="EMBL" id="CP104694">
    <property type="protein sequence ID" value="UXI67730.1"/>
    <property type="molecule type" value="Genomic_DNA"/>
</dbReference>
<dbReference type="Gene3D" id="1.20.59.10">
    <property type="entry name" value="Chorismate mutase"/>
    <property type="match status" value="1"/>
</dbReference>
<protein>
    <recommendedName>
        <fullName evidence="2">chorismate mutase</fullName>
        <ecNumber evidence="2">5.4.99.5</ecNumber>
    </recommendedName>
</protein>